<keyword evidence="3" id="KW-1185">Reference proteome</keyword>
<feature type="domain" description="BioF2-like acetyltransferase" evidence="1">
    <location>
        <begin position="177"/>
        <end position="320"/>
    </location>
</feature>
<accession>A0A347ZPV3</accession>
<organism evidence="2 3">
    <name type="scientific">Pelolinea submarina</name>
    <dbReference type="NCBI Taxonomy" id="913107"/>
    <lineage>
        <taxon>Bacteria</taxon>
        <taxon>Bacillati</taxon>
        <taxon>Chloroflexota</taxon>
        <taxon>Anaerolineae</taxon>
        <taxon>Anaerolineales</taxon>
        <taxon>Anaerolineaceae</taxon>
        <taxon>Pelolinea</taxon>
    </lineage>
</organism>
<dbReference type="Pfam" id="PF13480">
    <property type="entry name" value="Acetyltransf_6"/>
    <property type="match status" value="1"/>
</dbReference>
<gene>
    <name evidence="2" type="ORF">DFR64_2999</name>
</gene>
<dbReference type="InterPro" id="IPR016181">
    <property type="entry name" value="Acyl_CoA_acyltransferase"/>
</dbReference>
<sequence length="337" mass="40047">MVEIKTHQNFEDIPEKEWDALLEKNCSDVPFLRYGYLSSWWQYKGGGEWPEAELRIISVRKDGQLIGIAPLFSTAHEGRRKLLLLGSIEISDYLDFIHDPKYSGEFFELLFDFLAGEPFSDIHDLLLYNVPEHALTRAYVEKESQKHNWTVKTEQAYHTPIIHLAEDWDTYLAGIDKKQRHEIRRKMRRADEDPQEIRWYIVEEQEKLDEEIDAFFDLMVLDDEKKTFLTDTMREQMRSIIRWAFNEKILQLSFMTIAGNKAAAYLCFDFQDRIWVYNSGFDPQYREFSPGWVMLGYLIQHAIETGKKFFDFMRGDEDYKYRFGAADSHVLKIEINK</sequence>
<name>A0A347ZPV3_9CHLR</name>
<dbReference type="Proteomes" id="UP000256388">
    <property type="component" value="Unassembled WGS sequence"/>
</dbReference>
<dbReference type="Gene3D" id="3.40.630.30">
    <property type="match status" value="1"/>
</dbReference>
<keyword evidence="2" id="KW-0808">Transferase</keyword>
<dbReference type="AlphaFoldDB" id="A0A347ZPV3"/>
<dbReference type="RefSeq" id="WP_158674951.1">
    <property type="nucleotide sequence ID" value="NZ_AP018437.1"/>
</dbReference>
<protein>
    <submittedName>
        <fullName evidence="2">CelD/BcsL family acetyltransferase involved in cellulose biosynthesis</fullName>
    </submittedName>
</protein>
<evidence type="ECO:0000259" key="1">
    <source>
        <dbReference type="Pfam" id="PF13480"/>
    </source>
</evidence>
<reference evidence="2 3" key="1">
    <citation type="submission" date="2018-08" db="EMBL/GenBank/DDBJ databases">
        <title>Genomic Encyclopedia of Type Strains, Phase IV (KMG-IV): sequencing the most valuable type-strain genomes for metagenomic binning, comparative biology and taxonomic classification.</title>
        <authorList>
            <person name="Goeker M."/>
        </authorList>
    </citation>
    <scope>NUCLEOTIDE SEQUENCE [LARGE SCALE GENOMIC DNA]</scope>
    <source>
        <strain evidence="2 3">DSM 23923</strain>
    </source>
</reference>
<dbReference type="SUPFAM" id="SSF55729">
    <property type="entry name" value="Acyl-CoA N-acyltransferases (Nat)"/>
    <property type="match status" value="1"/>
</dbReference>
<dbReference type="OrthoDB" id="9808976at2"/>
<evidence type="ECO:0000313" key="2">
    <source>
        <dbReference type="EMBL" id="REG04651.1"/>
    </source>
</evidence>
<dbReference type="EMBL" id="QUMS01000006">
    <property type="protein sequence ID" value="REG04651.1"/>
    <property type="molecule type" value="Genomic_DNA"/>
</dbReference>
<proteinExistence type="predicted"/>
<evidence type="ECO:0000313" key="3">
    <source>
        <dbReference type="Proteomes" id="UP000256388"/>
    </source>
</evidence>
<dbReference type="InterPro" id="IPR038740">
    <property type="entry name" value="BioF2-like_GNAT_dom"/>
</dbReference>
<dbReference type="GO" id="GO:0016740">
    <property type="term" value="F:transferase activity"/>
    <property type="evidence" value="ECO:0007669"/>
    <property type="project" value="UniProtKB-KW"/>
</dbReference>
<comment type="caution">
    <text evidence="2">The sequence shown here is derived from an EMBL/GenBank/DDBJ whole genome shotgun (WGS) entry which is preliminary data.</text>
</comment>